<dbReference type="Gene3D" id="3.40.970.10">
    <property type="entry name" value="Ribonuclease H1, N-terminal domain"/>
    <property type="match status" value="1"/>
</dbReference>
<reference evidence="3 4" key="1">
    <citation type="journal article" date="2023" name="bioRxiv">
        <title>High-quality genome assemblies of four members of thePodospora anserinaspecies complex.</title>
        <authorList>
            <person name="Ament-Velasquez S.L."/>
            <person name="Vogan A.A."/>
            <person name="Wallerman O."/>
            <person name="Hartmann F."/>
            <person name="Gautier V."/>
            <person name="Silar P."/>
            <person name="Giraud T."/>
            <person name="Johannesson H."/>
        </authorList>
    </citation>
    <scope>NUCLEOTIDE SEQUENCE [LARGE SCALE GENOMIC DNA]</scope>
    <source>
        <strain evidence="3 4">CBS 112042</strain>
    </source>
</reference>
<dbReference type="Pfam" id="PF01693">
    <property type="entry name" value="Cauli_VI"/>
    <property type="match status" value="1"/>
</dbReference>
<dbReference type="RefSeq" id="XP_062727731.1">
    <property type="nucleotide sequence ID" value="XM_062882049.1"/>
</dbReference>
<feature type="compositionally biased region" description="Polar residues" evidence="1">
    <location>
        <begin position="68"/>
        <end position="77"/>
    </location>
</feature>
<protein>
    <recommendedName>
        <fullName evidence="2">Ribonuclease H1 N-terminal domain-containing protein</fullName>
    </recommendedName>
</protein>
<dbReference type="EMBL" id="JAFFGZ010000009">
    <property type="protein sequence ID" value="KAK4638755.1"/>
    <property type="molecule type" value="Genomic_DNA"/>
</dbReference>
<keyword evidence="4" id="KW-1185">Reference proteome</keyword>
<evidence type="ECO:0000313" key="4">
    <source>
        <dbReference type="Proteomes" id="UP001322138"/>
    </source>
</evidence>
<evidence type="ECO:0000256" key="1">
    <source>
        <dbReference type="SAM" id="MobiDB-lite"/>
    </source>
</evidence>
<evidence type="ECO:0000313" key="3">
    <source>
        <dbReference type="EMBL" id="KAK4638755.1"/>
    </source>
</evidence>
<dbReference type="InterPro" id="IPR011320">
    <property type="entry name" value="RNase_H1_N"/>
</dbReference>
<feature type="region of interest" description="Disordered" evidence="1">
    <location>
        <begin position="49"/>
        <end position="77"/>
    </location>
</feature>
<name>A0ABR0F6T7_9PEZI</name>
<accession>A0ABR0F6T7</accession>
<dbReference type="Proteomes" id="UP001322138">
    <property type="component" value="Unassembled WGS sequence"/>
</dbReference>
<dbReference type="SUPFAM" id="SSF55658">
    <property type="entry name" value="L9 N-domain-like"/>
    <property type="match status" value="1"/>
</dbReference>
<dbReference type="GeneID" id="87901531"/>
<feature type="domain" description="Ribonuclease H1 N-terminal" evidence="2">
    <location>
        <begin position="6"/>
        <end position="48"/>
    </location>
</feature>
<organism evidence="3 4">
    <name type="scientific">Podospora bellae-mahoneyi</name>
    <dbReference type="NCBI Taxonomy" id="2093777"/>
    <lineage>
        <taxon>Eukaryota</taxon>
        <taxon>Fungi</taxon>
        <taxon>Dikarya</taxon>
        <taxon>Ascomycota</taxon>
        <taxon>Pezizomycotina</taxon>
        <taxon>Sordariomycetes</taxon>
        <taxon>Sordariomycetidae</taxon>
        <taxon>Sordariales</taxon>
        <taxon>Podosporaceae</taxon>
        <taxon>Podospora</taxon>
    </lineage>
</organism>
<dbReference type="InterPro" id="IPR009027">
    <property type="entry name" value="Ribosomal_bL9/RNase_H1_N"/>
</dbReference>
<dbReference type="InterPro" id="IPR037056">
    <property type="entry name" value="RNase_H1_N_sf"/>
</dbReference>
<proteinExistence type="predicted"/>
<evidence type="ECO:0000259" key="2">
    <source>
        <dbReference type="Pfam" id="PF01693"/>
    </source>
</evidence>
<gene>
    <name evidence="3" type="ORF">QC761_704755</name>
</gene>
<sequence>MARKRWYAVARGRQPGVYETWEQTEAQVLGFPNNCYKSFPTKEEAEKFVGENRNTKADPLGDAETRDASTQPSTASE</sequence>
<comment type="caution">
    <text evidence="3">The sequence shown here is derived from an EMBL/GenBank/DDBJ whole genome shotgun (WGS) entry which is preliminary data.</text>
</comment>